<dbReference type="AlphaFoldDB" id="A0A9X2ZDP7"/>
<name>A0A9X2ZDP7_9FLAO</name>
<sequence>MVIILYVRFLLKLNENLSTDFEIKSVRKSTFDETWGQFWGEKNIGNHYNQLVVEIQKKSGKQTQIGD</sequence>
<dbReference type="GO" id="GO:0030246">
    <property type="term" value="F:carbohydrate binding"/>
    <property type="evidence" value="ECO:0007669"/>
    <property type="project" value="InterPro"/>
</dbReference>
<dbReference type="Gene3D" id="2.70.98.10">
    <property type="match status" value="1"/>
</dbReference>
<keyword evidence="5" id="KW-0378">Hydrolase</keyword>
<dbReference type="EMBL" id="JAOZEW010000020">
    <property type="protein sequence ID" value="MCV9929476.1"/>
    <property type="molecule type" value="Genomic_DNA"/>
</dbReference>
<evidence type="ECO:0000313" key="6">
    <source>
        <dbReference type="Proteomes" id="UP001151079"/>
    </source>
</evidence>
<dbReference type="Proteomes" id="UP001151079">
    <property type="component" value="Unassembled WGS sequence"/>
</dbReference>
<comment type="caution">
    <text evidence="5">The sequence shown here is derived from an EMBL/GenBank/DDBJ whole genome shotgun (WGS) entry which is preliminary data.</text>
</comment>
<evidence type="ECO:0000313" key="5">
    <source>
        <dbReference type="EMBL" id="MCV9929476.1"/>
    </source>
</evidence>
<evidence type="ECO:0000256" key="1">
    <source>
        <dbReference type="ARBA" id="ARBA00001913"/>
    </source>
</evidence>
<organism evidence="5 6">
    <name type="scientific">Flavobacterium shii</name>
    <dbReference type="NCBI Taxonomy" id="2987687"/>
    <lineage>
        <taxon>Bacteria</taxon>
        <taxon>Pseudomonadati</taxon>
        <taxon>Bacteroidota</taxon>
        <taxon>Flavobacteriia</taxon>
        <taxon>Flavobacteriales</taxon>
        <taxon>Flavobacteriaceae</taxon>
        <taxon>Flavobacterium</taxon>
    </lineage>
</organism>
<evidence type="ECO:0000259" key="4">
    <source>
        <dbReference type="Pfam" id="PF14508"/>
    </source>
</evidence>
<reference evidence="5" key="1">
    <citation type="submission" date="2022-10" db="EMBL/GenBank/DDBJ databases">
        <title>Two novel species of Flavobacterium.</title>
        <authorList>
            <person name="Liu Q."/>
            <person name="Xin Y.-H."/>
        </authorList>
    </citation>
    <scope>NUCLEOTIDE SEQUENCE</scope>
    <source>
        <strain evidence="5">LS1R49</strain>
    </source>
</reference>
<gene>
    <name evidence="5" type="ORF">OIU83_17575</name>
</gene>
<dbReference type="Pfam" id="PF14508">
    <property type="entry name" value="GH97_N"/>
    <property type="match status" value="1"/>
</dbReference>
<proteinExistence type="predicted"/>
<dbReference type="GO" id="GO:0016787">
    <property type="term" value="F:hydrolase activity"/>
    <property type="evidence" value="ECO:0007669"/>
    <property type="project" value="UniProtKB-KW"/>
</dbReference>
<comment type="subunit">
    <text evidence="2">Monomer.</text>
</comment>
<keyword evidence="6" id="KW-1185">Reference proteome</keyword>
<keyword evidence="3" id="KW-0106">Calcium</keyword>
<protein>
    <submittedName>
        <fullName evidence="5">Glycoside hydrolase family 97 N-terminal domain-containing protein</fullName>
    </submittedName>
</protein>
<evidence type="ECO:0000256" key="2">
    <source>
        <dbReference type="ARBA" id="ARBA00011245"/>
    </source>
</evidence>
<feature type="domain" description="Glycosyl-hydrolase 97 N-terminal" evidence="4">
    <location>
        <begin position="11"/>
        <end position="59"/>
    </location>
</feature>
<dbReference type="InterPro" id="IPR029486">
    <property type="entry name" value="GH97_N"/>
</dbReference>
<accession>A0A9X2ZDP7</accession>
<comment type="cofactor">
    <cofactor evidence="1">
        <name>Ca(2+)</name>
        <dbReference type="ChEBI" id="CHEBI:29108"/>
    </cofactor>
</comment>
<dbReference type="InterPro" id="IPR014718">
    <property type="entry name" value="GH-type_carb-bd"/>
</dbReference>
<dbReference type="RefSeq" id="WP_264207563.1">
    <property type="nucleotide sequence ID" value="NZ_JAOZEW010000020.1"/>
</dbReference>
<evidence type="ECO:0000256" key="3">
    <source>
        <dbReference type="ARBA" id="ARBA00022837"/>
    </source>
</evidence>